<dbReference type="Proteomes" id="UP001597468">
    <property type="component" value="Unassembled WGS sequence"/>
</dbReference>
<protein>
    <recommendedName>
        <fullName evidence="4">PH domain-containing protein</fullName>
    </recommendedName>
</protein>
<accession>A0ABW5J1V0</accession>
<dbReference type="EMBL" id="JBHULT010000010">
    <property type="protein sequence ID" value="MFD2518480.1"/>
    <property type="molecule type" value="Genomic_DNA"/>
</dbReference>
<reference evidence="3" key="1">
    <citation type="journal article" date="2019" name="Int. J. Syst. Evol. Microbiol.">
        <title>The Global Catalogue of Microorganisms (GCM) 10K type strain sequencing project: providing services to taxonomists for standard genome sequencing and annotation.</title>
        <authorList>
            <consortium name="The Broad Institute Genomics Platform"/>
            <consortium name="The Broad Institute Genome Sequencing Center for Infectious Disease"/>
            <person name="Wu L."/>
            <person name="Ma J."/>
        </authorList>
    </citation>
    <scope>NUCLEOTIDE SEQUENCE [LARGE SCALE GENOMIC DNA]</scope>
    <source>
        <strain evidence="3">KCTC 42585</strain>
    </source>
</reference>
<keyword evidence="3" id="KW-1185">Reference proteome</keyword>
<evidence type="ECO:0008006" key="4">
    <source>
        <dbReference type="Google" id="ProtNLM"/>
    </source>
</evidence>
<keyword evidence="1" id="KW-0812">Transmembrane</keyword>
<comment type="caution">
    <text evidence="2">The sequence shown here is derived from an EMBL/GenBank/DDBJ whole genome shotgun (WGS) entry which is preliminary data.</text>
</comment>
<feature type="transmembrane region" description="Helical" evidence="1">
    <location>
        <begin position="35"/>
        <end position="53"/>
    </location>
</feature>
<keyword evidence="1" id="KW-0472">Membrane</keyword>
<keyword evidence="1" id="KW-1133">Transmembrane helix</keyword>
<gene>
    <name evidence="2" type="ORF">ACFSTG_11280</name>
</gene>
<evidence type="ECO:0000313" key="2">
    <source>
        <dbReference type="EMBL" id="MFD2518480.1"/>
    </source>
</evidence>
<sequence length="140" mass="16199">MKIRYSKTRLFSNLLLGSLFTLWGTVKWLEGSASYFGYFQLLLGILMVGNFFFERHNQYLKIENGFLTKHSLRKKSLKLEEVVQIKSFPGKIKIFTSEENLSINTGIIDEDSIKDLYPVLGSLKLHQKENPFLGWSQTNS</sequence>
<organism evidence="2 3">
    <name type="scientific">Salinimicrobium flavum</name>
    <dbReference type="NCBI Taxonomy" id="1737065"/>
    <lineage>
        <taxon>Bacteria</taxon>
        <taxon>Pseudomonadati</taxon>
        <taxon>Bacteroidota</taxon>
        <taxon>Flavobacteriia</taxon>
        <taxon>Flavobacteriales</taxon>
        <taxon>Flavobacteriaceae</taxon>
        <taxon>Salinimicrobium</taxon>
    </lineage>
</organism>
<evidence type="ECO:0000313" key="3">
    <source>
        <dbReference type="Proteomes" id="UP001597468"/>
    </source>
</evidence>
<proteinExistence type="predicted"/>
<feature type="transmembrane region" description="Helical" evidence="1">
    <location>
        <begin position="12"/>
        <end position="29"/>
    </location>
</feature>
<evidence type="ECO:0000256" key="1">
    <source>
        <dbReference type="SAM" id="Phobius"/>
    </source>
</evidence>
<name>A0ABW5J1V0_9FLAO</name>
<dbReference type="RefSeq" id="WP_380752681.1">
    <property type="nucleotide sequence ID" value="NZ_JBHULT010000010.1"/>
</dbReference>